<dbReference type="RefSeq" id="WP_099883120.1">
    <property type="nucleotide sequence ID" value="NZ_CP024609.1"/>
</dbReference>
<dbReference type="SUPFAM" id="SSF47413">
    <property type="entry name" value="lambda repressor-like DNA-binding domains"/>
    <property type="match status" value="1"/>
</dbReference>
<dbReference type="EMBL" id="CP024609">
    <property type="protein sequence ID" value="ATQ79272.1"/>
    <property type="molecule type" value="Genomic_DNA"/>
</dbReference>
<dbReference type="AlphaFoldDB" id="A0A2D2DWG9"/>
<dbReference type="OrthoDB" id="6446140at2"/>
<evidence type="ECO:0000313" key="2">
    <source>
        <dbReference type="Proteomes" id="UP000229897"/>
    </source>
</evidence>
<accession>A0A2D2DWG9</accession>
<evidence type="ECO:0000313" key="1">
    <source>
        <dbReference type="EMBL" id="ATQ79272.1"/>
    </source>
</evidence>
<sequence length="75" mass="7961">MMIEVEETGIAFAVRLCGTQSALARLIKHTPQAVQRWMAAGKPSKVGCKLIALALGGKVTRAQLDPDLFGPLVSV</sequence>
<dbReference type="KEGG" id="mass:CR152_32365"/>
<keyword evidence="2" id="KW-1185">Reference proteome</keyword>
<keyword evidence="1" id="KW-0614">Plasmid</keyword>
<dbReference type="GO" id="GO:0003677">
    <property type="term" value="F:DNA binding"/>
    <property type="evidence" value="ECO:0007669"/>
    <property type="project" value="InterPro"/>
</dbReference>
<gene>
    <name evidence="1" type="ORF">CR152_32365</name>
</gene>
<proteinExistence type="predicted"/>
<dbReference type="Gene3D" id="1.10.260.40">
    <property type="entry name" value="lambda repressor-like DNA-binding domains"/>
    <property type="match status" value="1"/>
</dbReference>
<dbReference type="InterPro" id="IPR031856">
    <property type="entry name" value="YdaS_toxin-like"/>
</dbReference>
<reference evidence="1" key="1">
    <citation type="submission" date="2017-10" db="EMBL/GenBank/DDBJ databases">
        <title>Massilia psychrophilum sp. nov., a novel purple-pigmented bacterium isolated from Tianshan glacier, Xinjiang Municipality, China.</title>
        <authorList>
            <person name="Wang H."/>
        </authorList>
    </citation>
    <scope>NUCLEOTIDE SEQUENCE [LARGE SCALE GENOMIC DNA]</scope>
    <source>
        <strain evidence="1">B2</strain>
        <plasmid evidence="1">unnamed</plasmid>
    </source>
</reference>
<organism evidence="1 2">
    <name type="scientific">Massilia violaceinigra</name>
    <dbReference type="NCBI Taxonomy" id="2045208"/>
    <lineage>
        <taxon>Bacteria</taxon>
        <taxon>Pseudomonadati</taxon>
        <taxon>Pseudomonadota</taxon>
        <taxon>Betaproteobacteria</taxon>
        <taxon>Burkholderiales</taxon>
        <taxon>Oxalobacteraceae</taxon>
        <taxon>Telluria group</taxon>
        <taxon>Massilia</taxon>
    </lineage>
</organism>
<name>A0A2D2DWG9_9BURK</name>
<dbReference type="InterPro" id="IPR010982">
    <property type="entry name" value="Lambda_DNA-bd_dom_sf"/>
</dbReference>
<protein>
    <submittedName>
        <fullName evidence="1">Chaperone</fullName>
    </submittedName>
</protein>
<geneLocation type="plasmid" evidence="1 2">
    <name>unnamed</name>
</geneLocation>
<dbReference type="Pfam" id="PF15943">
    <property type="entry name" value="YdaS_toxin"/>
    <property type="match status" value="1"/>
</dbReference>
<dbReference type="Proteomes" id="UP000229897">
    <property type="component" value="Plasmid unnamed"/>
</dbReference>